<protein>
    <recommendedName>
        <fullName evidence="9">Exo-1,4-beta-D-glucosaminidase</fullName>
    </recommendedName>
</protein>
<proteinExistence type="inferred from homology"/>
<dbReference type="PANTHER" id="PTHR43536">
    <property type="entry name" value="MANNOSYLGLYCOPROTEIN ENDO-BETA-MANNOSIDASE"/>
    <property type="match status" value="1"/>
</dbReference>
<comment type="caution">
    <text evidence="7">The sequence shown here is derived from an EMBL/GenBank/DDBJ whole genome shotgun (WGS) entry which is preliminary data.</text>
</comment>
<dbReference type="Pfam" id="PF00703">
    <property type="entry name" value="Glyco_hydro_2"/>
    <property type="match status" value="1"/>
</dbReference>
<evidence type="ECO:0000256" key="1">
    <source>
        <dbReference type="ARBA" id="ARBA00007401"/>
    </source>
</evidence>
<dbReference type="InterPro" id="IPR036156">
    <property type="entry name" value="Beta-gal/glucu_dom_sf"/>
</dbReference>
<evidence type="ECO:0000259" key="4">
    <source>
        <dbReference type="Pfam" id="PF00703"/>
    </source>
</evidence>
<dbReference type="InterPro" id="IPR017853">
    <property type="entry name" value="GH"/>
</dbReference>
<organism evidence="7 8">
    <name type="scientific">Mucilaginibacter aquariorum</name>
    <dbReference type="NCBI Taxonomy" id="2967225"/>
    <lineage>
        <taxon>Bacteria</taxon>
        <taxon>Pseudomonadati</taxon>
        <taxon>Bacteroidota</taxon>
        <taxon>Sphingobacteriia</taxon>
        <taxon>Sphingobacteriales</taxon>
        <taxon>Sphingobacteriaceae</taxon>
        <taxon>Mucilaginibacter</taxon>
    </lineage>
</organism>
<reference evidence="7 8" key="1">
    <citation type="submission" date="2022-07" db="EMBL/GenBank/DDBJ databases">
        <title>Mucilaginibacter sp. JC4.</title>
        <authorList>
            <person name="Le V."/>
            <person name="Ko S.-R."/>
            <person name="Ahn C.-Y."/>
            <person name="Oh H.-M."/>
        </authorList>
    </citation>
    <scope>NUCLEOTIDE SEQUENCE [LARGE SCALE GENOMIC DNA]</scope>
    <source>
        <strain evidence="7 8">JC4</strain>
    </source>
</reference>
<dbReference type="Pfam" id="PF22666">
    <property type="entry name" value="Glyco_hydro_2_N2"/>
    <property type="match status" value="1"/>
</dbReference>
<comment type="similarity">
    <text evidence="1">Belongs to the glycosyl hydrolase 2 family.</text>
</comment>
<sequence>MRSILKLTLSTAFLLLLQTIVQAQAIKLNWKLFPQDDSLFTAKQISSPGFHTNKWIDAVVPGTAFYSYVKAGKEKDPDYADNIYKVDKAKYNRPFWYRTEFSSSSFKPGKTVWLNFNGIHKRGEIYLNGQHIGTIKGIVERGIYNITKNLKKNAPNVLLVLVVPPRNDPEHNHPMANWESPTYIPSGSWDWMPAVPGLNSGITDTVSLTTTGPVAVEDPWIRAHLQNKNAADLTVKVNLKNASSEPVSGVVKFVINPGYITVTGPKITLKANSVETVNYNQDQFPQLHINNPKLWWPNGYGGKADGTQNLYTCSVRFDADGVGVSDKVIKTFGIRKITSDTTSVNGPLRVYVNDVPVLLKGGNWGMSDYMLKARGKDYDTRIRFHQDMNFNIIRNWTGEVTDEAFYNYCDKYGIMVWDDFWLNNFGQIDSLGIFKSNAIEKVIKLRHHPSIIIWCGANEGVPGGNPNGPLNNTIKAAINDNDGEDRLYLARSNAGETNPNFSIHGGSRVLSGSGLWSNTDPKTYFTDPHNGYLFSKDSYGMRSELGTATFVNVESFKKFMPKDYWVAPTTTAVNSKTNMWARHYFSTDGALGGGSDPVKYINSVNNSYGKATSLEDFCKKAQMLNVETMKAMYESWNDHMWKDATGMLIWMSQSAYPSMIWQTYDYYYDLTGAYFGAKTACEPIHIQWNAATNSVKVINNKPYDIKGLHAEAFVYNMNGKIVPAYTVSKTLDVQSTSATEAFVAFSGVDKQAALSDVHFLKLKLIDKTGHLVSENFYWIGNSYLDYTALNKMPHVGASLVQSNAKISTAKNGINKLLKYSIVNKSKTTAAFGIRAQLVDGAGKQLLPALYNDGYFSLMQGETKTLEVEIDPKLLTKGYKLQVRAYNN</sequence>
<dbReference type="PANTHER" id="PTHR43536:SF1">
    <property type="entry name" value="MANNOSYLGLYCOPROTEIN ENDO-BETA-MANNOSIDASE"/>
    <property type="match status" value="1"/>
</dbReference>
<keyword evidence="8" id="KW-1185">Reference proteome</keyword>
<dbReference type="SUPFAM" id="SSF49303">
    <property type="entry name" value="beta-Galactosidase/glucuronidase domain"/>
    <property type="match status" value="3"/>
</dbReference>
<dbReference type="InterPro" id="IPR041351">
    <property type="entry name" value="Ig_GlcNase"/>
</dbReference>
<dbReference type="SUPFAM" id="SSF51445">
    <property type="entry name" value="(Trans)glycosidases"/>
    <property type="match status" value="1"/>
</dbReference>
<dbReference type="Pfam" id="PF18368">
    <property type="entry name" value="Ig_GlcNase"/>
    <property type="match status" value="1"/>
</dbReference>
<accession>A0ABT1T5C3</accession>
<evidence type="ECO:0000313" key="8">
    <source>
        <dbReference type="Proteomes" id="UP001204376"/>
    </source>
</evidence>
<dbReference type="RefSeq" id="WP_256540018.1">
    <property type="nucleotide sequence ID" value="NZ_JANHOH010000004.1"/>
</dbReference>
<dbReference type="InterPro" id="IPR054593">
    <property type="entry name" value="Beta-mannosidase-like_N2"/>
</dbReference>
<keyword evidence="3" id="KW-0326">Glycosidase</keyword>
<keyword evidence="2" id="KW-0378">Hydrolase</keyword>
<name>A0ABT1T5C3_9SPHI</name>
<dbReference type="InterPro" id="IPR013783">
    <property type="entry name" value="Ig-like_fold"/>
</dbReference>
<evidence type="ECO:0000259" key="6">
    <source>
        <dbReference type="Pfam" id="PF22666"/>
    </source>
</evidence>
<dbReference type="EMBL" id="JANHOH010000004">
    <property type="protein sequence ID" value="MCQ6959830.1"/>
    <property type="molecule type" value="Genomic_DNA"/>
</dbReference>
<dbReference type="SUPFAM" id="SSF49785">
    <property type="entry name" value="Galactose-binding domain-like"/>
    <property type="match status" value="1"/>
</dbReference>
<evidence type="ECO:0000256" key="2">
    <source>
        <dbReference type="ARBA" id="ARBA00022801"/>
    </source>
</evidence>
<evidence type="ECO:0000313" key="7">
    <source>
        <dbReference type="EMBL" id="MCQ6959830.1"/>
    </source>
</evidence>
<evidence type="ECO:0000256" key="3">
    <source>
        <dbReference type="ARBA" id="ARBA00023295"/>
    </source>
</evidence>
<dbReference type="InterPro" id="IPR043534">
    <property type="entry name" value="EBDG/EBM"/>
</dbReference>
<dbReference type="InterPro" id="IPR008979">
    <property type="entry name" value="Galactose-bd-like_sf"/>
</dbReference>
<feature type="domain" description="Beta-mannosidase-like galactose-binding" evidence="6">
    <location>
        <begin position="52"/>
        <end position="196"/>
    </location>
</feature>
<gene>
    <name evidence="7" type="ORF">NPE20_17770</name>
</gene>
<feature type="domain" description="Exo-beta-D-glucosaminidase Ig-fold" evidence="5">
    <location>
        <begin position="775"/>
        <end position="886"/>
    </location>
</feature>
<evidence type="ECO:0000259" key="5">
    <source>
        <dbReference type="Pfam" id="PF18368"/>
    </source>
</evidence>
<dbReference type="Gene3D" id="2.60.120.260">
    <property type="entry name" value="Galactose-binding domain-like"/>
    <property type="match status" value="1"/>
</dbReference>
<feature type="domain" description="Glycoside hydrolase family 2 immunoglobulin-like beta-sandwich" evidence="4">
    <location>
        <begin position="214"/>
        <end position="335"/>
    </location>
</feature>
<evidence type="ECO:0008006" key="9">
    <source>
        <dbReference type="Google" id="ProtNLM"/>
    </source>
</evidence>
<dbReference type="Proteomes" id="UP001204376">
    <property type="component" value="Unassembled WGS sequence"/>
</dbReference>
<dbReference type="Gene3D" id="3.20.20.80">
    <property type="entry name" value="Glycosidases"/>
    <property type="match status" value="1"/>
</dbReference>
<dbReference type="InterPro" id="IPR006102">
    <property type="entry name" value="Ig-like_GH2"/>
</dbReference>
<dbReference type="Gene3D" id="2.60.40.10">
    <property type="entry name" value="Immunoglobulins"/>
    <property type="match status" value="3"/>
</dbReference>